<dbReference type="SUPFAM" id="SSF102705">
    <property type="entry name" value="NIF3 (NGG1p interacting factor 3)-like"/>
    <property type="match status" value="1"/>
</dbReference>
<protein>
    <recommendedName>
        <fullName evidence="2">GTP cyclohydrolase 1 type 2 homolog</fullName>
    </recommendedName>
</protein>
<dbReference type="Proteomes" id="UP000679779">
    <property type="component" value="Unassembled WGS sequence"/>
</dbReference>
<dbReference type="Pfam" id="PF01784">
    <property type="entry name" value="DUF34_NIF3"/>
    <property type="match status" value="1"/>
</dbReference>
<dbReference type="EMBL" id="BORQ01000011">
    <property type="protein sequence ID" value="GIO34549.1"/>
    <property type="molecule type" value="Genomic_DNA"/>
</dbReference>
<gene>
    <name evidence="4" type="ORF">J2TS6_56900</name>
</gene>
<name>A0A919XKT3_9BACL</name>
<keyword evidence="3" id="KW-0479">Metal-binding</keyword>
<organism evidence="4 5">
    <name type="scientific">Paenibacillus albilobatus</name>
    <dbReference type="NCBI Taxonomy" id="2716884"/>
    <lineage>
        <taxon>Bacteria</taxon>
        <taxon>Bacillati</taxon>
        <taxon>Bacillota</taxon>
        <taxon>Bacilli</taxon>
        <taxon>Bacillales</taxon>
        <taxon>Paenibacillaceae</taxon>
        <taxon>Paenibacillus</taxon>
    </lineage>
</organism>
<comment type="caution">
    <text evidence="4">The sequence shown here is derived from an EMBL/GenBank/DDBJ whole genome shotgun (WGS) entry which is preliminary data.</text>
</comment>
<dbReference type="RefSeq" id="WP_160044955.1">
    <property type="nucleotide sequence ID" value="NZ_BORQ01000011.1"/>
</dbReference>
<dbReference type="InterPro" id="IPR002678">
    <property type="entry name" value="DUF34/NIF3"/>
</dbReference>
<accession>A0A919XKT3</accession>
<dbReference type="Gene3D" id="3.40.1390.30">
    <property type="entry name" value="NIF3 (NGG1p interacting factor 3)-like"/>
    <property type="match status" value="2"/>
</dbReference>
<feature type="binding site" evidence="3">
    <location>
        <position position="233"/>
    </location>
    <ligand>
        <name>a divalent metal cation</name>
        <dbReference type="ChEBI" id="CHEBI:60240"/>
        <label>1</label>
    </ligand>
</feature>
<comment type="similarity">
    <text evidence="1">Belongs to the GTP cyclohydrolase I type 2/NIF3 family.</text>
</comment>
<evidence type="ECO:0000313" key="5">
    <source>
        <dbReference type="Proteomes" id="UP000679779"/>
    </source>
</evidence>
<evidence type="ECO:0000256" key="2">
    <source>
        <dbReference type="ARBA" id="ARBA00022112"/>
    </source>
</evidence>
<evidence type="ECO:0000256" key="1">
    <source>
        <dbReference type="ARBA" id="ARBA00006964"/>
    </source>
</evidence>
<evidence type="ECO:0000313" key="4">
    <source>
        <dbReference type="EMBL" id="GIO34549.1"/>
    </source>
</evidence>
<sequence length="265" mass="28829">MNITVQDVIDQLPAAGRLESTVDRLATGTGQAAVRGIAVSFIASYEAIREAASLGANLFISHEGVFYRHQEGGKGAGGHSRVQQVKERFIESAGMTIYRYHDHPHMASPDLITRGLLRALDWERHEHKYVGAAAVVTLPEARRGCDIAFHVKSRLHLPYLRAAGSLESACQTIGIAVGYRGGGEIAIPLYEKEHVDLLLAGEGPEWETPEYVRDAAAQGCGRSFLLLGHAASEAPGMKLLSEMIEERFPGIPVHFINTPTPLQIM</sequence>
<reference evidence="4" key="1">
    <citation type="submission" date="2021-03" db="EMBL/GenBank/DDBJ databases">
        <title>Antimicrobial resistance genes in bacteria isolated from Japanese honey, and their potential for conferring macrolide and lincosamide resistance in the American foulbrood pathogen Paenibacillus larvae.</title>
        <authorList>
            <person name="Okamoto M."/>
            <person name="Kumagai M."/>
            <person name="Kanamori H."/>
            <person name="Takamatsu D."/>
        </authorList>
    </citation>
    <scope>NUCLEOTIDE SEQUENCE</scope>
    <source>
        <strain evidence="4">J2TS6</strain>
    </source>
</reference>
<feature type="binding site" evidence="3">
    <location>
        <position position="62"/>
    </location>
    <ligand>
        <name>a divalent metal cation</name>
        <dbReference type="ChEBI" id="CHEBI:60240"/>
        <label>1</label>
    </ligand>
</feature>
<proteinExistence type="inferred from homology"/>
<feature type="binding site" evidence="3">
    <location>
        <position position="102"/>
    </location>
    <ligand>
        <name>a divalent metal cation</name>
        <dbReference type="ChEBI" id="CHEBI:60240"/>
        <label>1</label>
    </ligand>
</feature>
<dbReference type="GO" id="GO:0046872">
    <property type="term" value="F:metal ion binding"/>
    <property type="evidence" value="ECO:0007669"/>
    <property type="project" value="UniProtKB-KW"/>
</dbReference>
<dbReference type="InterPro" id="IPR036069">
    <property type="entry name" value="DUF34/NIF3_sf"/>
</dbReference>
<dbReference type="AlphaFoldDB" id="A0A919XKT3"/>
<evidence type="ECO:0000256" key="3">
    <source>
        <dbReference type="PIRSR" id="PIRSR602678-1"/>
    </source>
</evidence>
<feature type="binding site" evidence="3">
    <location>
        <position position="229"/>
    </location>
    <ligand>
        <name>a divalent metal cation</name>
        <dbReference type="ChEBI" id="CHEBI:60240"/>
        <label>1</label>
    </ligand>
</feature>
<keyword evidence="5" id="KW-1185">Reference proteome</keyword>